<dbReference type="RefSeq" id="WP_193996447.1">
    <property type="nucleotide sequence ID" value="NZ_JADEXP010000470.1"/>
</dbReference>
<gene>
    <name evidence="1" type="ORF">IQ260_28510</name>
</gene>
<organism evidence="1 2">
    <name type="scientific">Leptolyngbya cf. ectocarpi LEGE 11479</name>
    <dbReference type="NCBI Taxonomy" id="1828722"/>
    <lineage>
        <taxon>Bacteria</taxon>
        <taxon>Bacillati</taxon>
        <taxon>Cyanobacteriota</taxon>
        <taxon>Cyanophyceae</taxon>
        <taxon>Leptolyngbyales</taxon>
        <taxon>Leptolyngbyaceae</taxon>
        <taxon>Leptolyngbya group</taxon>
        <taxon>Leptolyngbya</taxon>
    </lineage>
</organism>
<dbReference type="Proteomes" id="UP000615026">
    <property type="component" value="Unassembled WGS sequence"/>
</dbReference>
<proteinExistence type="predicted"/>
<comment type="caution">
    <text evidence="1">The sequence shown here is derived from an EMBL/GenBank/DDBJ whole genome shotgun (WGS) entry which is preliminary data.</text>
</comment>
<evidence type="ECO:0000313" key="1">
    <source>
        <dbReference type="EMBL" id="MBE9070588.1"/>
    </source>
</evidence>
<evidence type="ECO:0000313" key="2">
    <source>
        <dbReference type="Proteomes" id="UP000615026"/>
    </source>
</evidence>
<reference evidence="1" key="1">
    <citation type="submission" date="2020-10" db="EMBL/GenBank/DDBJ databases">
        <authorList>
            <person name="Castelo-Branco R."/>
            <person name="Eusebio N."/>
            <person name="Adriana R."/>
            <person name="Vieira A."/>
            <person name="Brugerolle De Fraissinette N."/>
            <person name="Rezende De Castro R."/>
            <person name="Schneider M.P."/>
            <person name="Vasconcelos V."/>
            <person name="Leao P.N."/>
        </authorList>
    </citation>
    <scope>NUCLEOTIDE SEQUENCE</scope>
    <source>
        <strain evidence="1">LEGE 11479</strain>
    </source>
</reference>
<keyword evidence="2" id="KW-1185">Reference proteome</keyword>
<dbReference type="EMBL" id="JADEXP010000470">
    <property type="protein sequence ID" value="MBE9070588.1"/>
    <property type="molecule type" value="Genomic_DNA"/>
</dbReference>
<name>A0A929A039_LEPEC</name>
<dbReference type="AlphaFoldDB" id="A0A929A039"/>
<sequence>MSTTSSPYRTHYRRRRPLVRRLSASFAPVGLAMVLGTSSALWLTEALIMPKASYAYTSRLNLFLTLEDGEPYKSLVRRANMAARAGAQRSFDQELLITDVVINVTGENSDGVAVPVLSLRVSRQEWSQQPVTEYWATYFRGAQMLLESSQDTAL</sequence>
<accession>A0A929A039</accession>
<protein>
    <submittedName>
        <fullName evidence="1">Uncharacterized protein</fullName>
    </submittedName>
</protein>